<dbReference type="AlphaFoldDB" id="A0A967EJB6"/>
<evidence type="ECO:0000313" key="2">
    <source>
        <dbReference type="EMBL" id="NHQ74267.1"/>
    </source>
</evidence>
<dbReference type="InterPro" id="IPR009506">
    <property type="entry name" value="YjiS-like"/>
</dbReference>
<evidence type="ECO:0000259" key="1">
    <source>
        <dbReference type="Pfam" id="PF06568"/>
    </source>
</evidence>
<keyword evidence="3" id="KW-1185">Reference proteome</keyword>
<gene>
    <name evidence="2" type="ORF">HAT86_07285</name>
</gene>
<dbReference type="Pfam" id="PF06568">
    <property type="entry name" value="YjiS-like"/>
    <property type="match status" value="1"/>
</dbReference>
<reference evidence="2" key="1">
    <citation type="submission" date="2020-03" db="EMBL/GenBank/DDBJ databases">
        <title>Roseovarius gahaiensis sp. nov., isolated from Gahai Saline Lake, China.</title>
        <authorList>
            <person name="Sun X."/>
        </authorList>
    </citation>
    <scope>NUCLEOTIDE SEQUENCE</scope>
    <source>
        <strain evidence="2">GH877</strain>
    </source>
</reference>
<organism evidence="2 3">
    <name type="scientific">Roseovarius gahaiensis</name>
    <dbReference type="NCBI Taxonomy" id="2716691"/>
    <lineage>
        <taxon>Bacteria</taxon>
        <taxon>Pseudomonadati</taxon>
        <taxon>Pseudomonadota</taxon>
        <taxon>Alphaproteobacteria</taxon>
        <taxon>Rhodobacterales</taxon>
        <taxon>Roseobacteraceae</taxon>
        <taxon>Roseovarius</taxon>
    </lineage>
</organism>
<name>A0A967EJB6_9RHOB</name>
<accession>A0A967EJB6</accession>
<proteinExistence type="predicted"/>
<sequence length="73" mass="8289">MTHLSDSTHIISARRTAPLLILRRMLELQRQRRALSRLNDRALQDIGLTRSMADAEARRPLWDIPAASLGARS</sequence>
<feature type="domain" description="YjiS-like" evidence="1">
    <location>
        <begin position="21"/>
        <end position="53"/>
    </location>
</feature>
<evidence type="ECO:0000313" key="3">
    <source>
        <dbReference type="Proteomes" id="UP000639775"/>
    </source>
</evidence>
<dbReference type="EMBL" id="JAAORB010000009">
    <property type="protein sequence ID" value="NHQ74267.1"/>
    <property type="molecule type" value="Genomic_DNA"/>
</dbReference>
<dbReference type="Proteomes" id="UP000639775">
    <property type="component" value="Unassembled WGS sequence"/>
</dbReference>
<dbReference type="RefSeq" id="WP_167195129.1">
    <property type="nucleotide sequence ID" value="NZ_JAAORB010000009.1"/>
</dbReference>
<comment type="caution">
    <text evidence="2">The sequence shown here is derived from an EMBL/GenBank/DDBJ whole genome shotgun (WGS) entry which is preliminary data.</text>
</comment>
<protein>
    <submittedName>
        <fullName evidence="2">DUF1127 domain-containing protein</fullName>
    </submittedName>
</protein>